<dbReference type="InterPro" id="IPR000719">
    <property type="entry name" value="Prot_kinase_dom"/>
</dbReference>
<keyword evidence="4 9" id="KW-0547">Nucleotide-binding</keyword>
<dbReference type="SUPFAM" id="SSF56112">
    <property type="entry name" value="Protein kinase-like (PK-like)"/>
    <property type="match status" value="1"/>
</dbReference>
<dbReference type="PANTHER" id="PTHR45707">
    <property type="entry name" value="C2 CALCIUM/LIPID-BINDING PLANT PHOSPHORIBOSYLTRANSFERASE FAMILY PROTEIN"/>
    <property type="match status" value="1"/>
</dbReference>
<dbReference type="Gramene" id="OB11G15690.1">
    <property type="protein sequence ID" value="OB11G15690.1"/>
    <property type="gene ID" value="OB11G15690"/>
</dbReference>
<feature type="binding site" evidence="9">
    <location>
        <position position="285"/>
    </location>
    <ligand>
        <name>ATP</name>
        <dbReference type="ChEBI" id="CHEBI:30616"/>
    </ligand>
</feature>
<keyword evidence="6 9" id="KW-0067">ATP-binding</keyword>
<evidence type="ECO:0000256" key="7">
    <source>
        <dbReference type="ARBA" id="ARBA00047899"/>
    </source>
</evidence>
<proteinExistence type="predicted"/>
<accession>J3N6Y3</accession>
<feature type="region of interest" description="Disordered" evidence="10">
    <location>
        <begin position="1"/>
        <end position="37"/>
    </location>
</feature>
<feature type="domain" description="Protein kinase" evidence="11">
    <location>
        <begin position="257"/>
        <end position="557"/>
    </location>
</feature>
<dbReference type="GO" id="GO:0004674">
    <property type="term" value="F:protein serine/threonine kinase activity"/>
    <property type="evidence" value="ECO:0007669"/>
    <property type="project" value="UniProtKB-KW"/>
</dbReference>
<dbReference type="AlphaFoldDB" id="J3N6Y3"/>
<name>J3N6Y3_ORYBR</name>
<keyword evidence="13" id="KW-1185">Reference proteome</keyword>
<evidence type="ECO:0000256" key="8">
    <source>
        <dbReference type="ARBA" id="ARBA00048679"/>
    </source>
</evidence>
<evidence type="ECO:0000256" key="5">
    <source>
        <dbReference type="ARBA" id="ARBA00022777"/>
    </source>
</evidence>
<dbReference type="SMART" id="SM00220">
    <property type="entry name" value="S_TKc"/>
    <property type="match status" value="1"/>
</dbReference>
<evidence type="ECO:0000256" key="10">
    <source>
        <dbReference type="SAM" id="MobiDB-lite"/>
    </source>
</evidence>
<sequence>MAASDLLLMPPPPHASAALSLPPATSGARSGSRRASQRQHLLGLAAAGLMALGPAASPCLTPLAVGGRRLGDSGHGAALLLGRSGRGAMAGEAVTGSHGRRQRERPPGEEIWRRWNLPESDLLQHKSIKNLIHNGISSHNMGPGGDRAETQWVSSRIEDATEDVMHEAIEETGGVDQEVGSDQNVAEVAIEDRIVRPADNAGDISIRDGIIPPANEGQADNVEDVTIQDSTIRPDARVDQAEGNYSLNFLMEITNQFSEKSEIGHGGFGRVYLGKLPDGNAIAVKRLKNGLLSINDSTQFKNEVNNLMGLEHENIVRLLGSCNDVRLVAAQTAGHFVQIEENLLCLEYLSNGSLDGKLSDQSGEFEWGTFFNIIKGISSGLCYLHEKKKNGPIIHLDLKPENILLDDNMIPKIADFGLSRLFGPNTTHRMTVHIMGTLGYIAPEFYEFQDRIKISAKADIFSLGIVILEIVTGRRRPHNEMLEVYITEVRKTSTFEKMKARYPSLNPDNLKEVTGCIEIGIMCLDTNPERRPTAGQIYYALSNITHLEDGQIMTHPR</sequence>
<evidence type="ECO:0000256" key="1">
    <source>
        <dbReference type="ARBA" id="ARBA00012513"/>
    </source>
</evidence>
<comment type="catalytic activity">
    <reaction evidence="8">
        <text>L-seryl-[protein] + ATP = O-phospho-L-seryl-[protein] + ADP + H(+)</text>
        <dbReference type="Rhea" id="RHEA:17989"/>
        <dbReference type="Rhea" id="RHEA-COMP:9863"/>
        <dbReference type="Rhea" id="RHEA-COMP:11604"/>
        <dbReference type="ChEBI" id="CHEBI:15378"/>
        <dbReference type="ChEBI" id="CHEBI:29999"/>
        <dbReference type="ChEBI" id="CHEBI:30616"/>
        <dbReference type="ChEBI" id="CHEBI:83421"/>
        <dbReference type="ChEBI" id="CHEBI:456216"/>
        <dbReference type="EC" id="2.7.11.1"/>
    </reaction>
</comment>
<keyword evidence="2" id="KW-0723">Serine/threonine-protein kinase</keyword>
<dbReference type="EC" id="2.7.11.1" evidence="1"/>
<evidence type="ECO:0000313" key="12">
    <source>
        <dbReference type="EnsemblPlants" id="OB11G15690.1"/>
    </source>
</evidence>
<keyword evidence="3" id="KW-0808">Transferase</keyword>
<dbReference type="InterPro" id="IPR008271">
    <property type="entry name" value="Ser/Thr_kinase_AS"/>
</dbReference>
<evidence type="ECO:0000256" key="4">
    <source>
        <dbReference type="ARBA" id="ARBA00022741"/>
    </source>
</evidence>
<dbReference type="Proteomes" id="UP000006038">
    <property type="component" value="Chromosome 11"/>
</dbReference>
<evidence type="ECO:0000256" key="2">
    <source>
        <dbReference type="ARBA" id="ARBA00022527"/>
    </source>
</evidence>
<protein>
    <recommendedName>
        <fullName evidence="1">non-specific serine/threonine protein kinase</fullName>
        <ecNumber evidence="1">2.7.11.1</ecNumber>
    </recommendedName>
</protein>
<feature type="compositionally biased region" description="Low complexity" evidence="10">
    <location>
        <begin position="15"/>
        <end position="30"/>
    </location>
</feature>
<dbReference type="FunFam" id="1.10.510.10:FF:001023">
    <property type="entry name" value="Os07g0541700 protein"/>
    <property type="match status" value="1"/>
</dbReference>
<dbReference type="STRING" id="4533.J3N6Y3"/>
<dbReference type="GO" id="GO:0005524">
    <property type="term" value="F:ATP binding"/>
    <property type="evidence" value="ECO:0007669"/>
    <property type="project" value="UniProtKB-UniRule"/>
</dbReference>
<evidence type="ECO:0000256" key="3">
    <source>
        <dbReference type="ARBA" id="ARBA00022679"/>
    </source>
</evidence>
<evidence type="ECO:0000256" key="9">
    <source>
        <dbReference type="PROSITE-ProRule" id="PRU10141"/>
    </source>
</evidence>
<evidence type="ECO:0000256" key="6">
    <source>
        <dbReference type="ARBA" id="ARBA00022840"/>
    </source>
</evidence>
<dbReference type="PROSITE" id="PS00108">
    <property type="entry name" value="PROTEIN_KINASE_ST"/>
    <property type="match status" value="1"/>
</dbReference>
<dbReference type="EnsemblPlants" id="OB11G15690.1">
    <property type="protein sequence ID" value="OB11G15690.1"/>
    <property type="gene ID" value="OB11G15690"/>
</dbReference>
<dbReference type="PROSITE" id="PS50011">
    <property type="entry name" value="PROTEIN_KINASE_DOM"/>
    <property type="match status" value="1"/>
</dbReference>
<dbReference type="HOGENOM" id="CLU_489517_0_0_1"/>
<dbReference type="Gene3D" id="3.30.200.20">
    <property type="entry name" value="Phosphorylase Kinase, domain 1"/>
    <property type="match status" value="1"/>
</dbReference>
<dbReference type="InterPro" id="IPR011009">
    <property type="entry name" value="Kinase-like_dom_sf"/>
</dbReference>
<evidence type="ECO:0000313" key="13">
    <source>
        <dbReference type="Proteomes" id="UP000006038"/>
    </source>
</evidence>
<reference evidence="12" key="2">
    <citation type="submission" date="2013-04" db="UniProtKB">
        <authorList>
            <consortium name="EnsemblPlants"/>
        </authorList>
    </citation>
    <scope>IDENTIFICATION</scope>
</reference>
<dbReference type="InterPro" id="IPR017441">
    <property type="entry name" value="Protein_kinase_ATP_BS"/>
</dbReference>
<dbReference type="Pfam" id="PF00069">
    <property type="entry name" value="Pkinase"/>
    <property type="match status" value="1"/>
</dbReference>
<evidence type="ECO:0000259" key="11">
    <source>
        <dbReference type="PROSITE" id="PS50011"/>
    </source>
</evidence>
<keyword evidence="5" id="KW-0418">Kinase</keyword>
<dbReference type="PROSITE" id="PS00107">
    <property type="entry name" value="PROTEIN_KINASE_ATP"/>
    <property type="match status" value="1"/>
</dbReference>
<dbReference type="Gene3D" id="1.10.510.10">
    <property type="entry name" value="Transferase(Phosphotransferase) domain 1"/>
    <property type="match status" value="1"/>
</dbReference>
<comment type="catalytic activity">
    <reaction evidence="7">
        <text>L-threonyl-[protein] + ATP = O-phospho-L-threonyl-[protein] + ADP + H(+)</text>
        <dbReference type="Rhea" id="RHEA:46608"/>
        <dbReference type="Rhea" id="RHEA-COMP:11060"/>
        <dbReference type="Rhea" id="RHEA-COMP:11605"/>
        <dbReference type="ChEBI" id="CHEBI:15378"/>
        <dbReference type="ChEBI" id="CHEBI:30013"/>
        <dbReference type="ChEBI" id="CHEBI:30616"/>
        <dbReference type="ChEBI" id="CHEBI:61977"/>
        <dbReference type="ChEBI" id="CHEBI:456216"/>
        <dbReference type="EC" id="2.7.11.1"/>
    </reaction>
</comment>
<organism evidence="12">
    <name type="scientific">Oryza brachyantha</name>
    <name type="common">malo sina</name>
    <dbReference type="NCBI Taxonomy" id="4533"/>
    <lineage>
        <taxon>Eukaryota</taxon>
        <taxon>Viridiplantae</taxon>
        <taxon>Streptophyta</taxon>
        <taxon>Embryophyta</taxon>
        <taxon>Tracheophyta</taxon>
        <taxon>Spermatophyta</taxon>
        <taxon>Magnoliopsida</taxon>
        <taxon>Liliopsida</taxon>
        <taxon>Poales</taxon>
        <taxon>Poaceae</taxon>
        <taxon>BOP clade</taxon>
        <taxon>Oryzoideae</taxon>
        <taxon>Oryzeae</taxon>
        <taxon>Oryzinae</taxon>
        <taxon>Oryza</taxon>
    </lineage>
</organism>
<reference evidence="12" key="1">
    <citation type="journal article" date="2013" name="Nat. Commun.">
        <title>Whole-genome sequencing of Oryza brachyantha reveals mechanisms underlying Oryza genome evolution.</title>
        <authorList>
            <person name="Chen J."/>
            <person name="Huang Q."/>
            <person name="Gao D."/>
            <person name="Wang J."/>
            <person name="Lang Y."/>
            <person name="Liu T."/>
            <person name="Li B."/>
            <person name="Bai Z."/>
            <person name="Luis Goicoechea J."/>
            <person name="Liang C."/>
            <person name="Chen C."/>
            <person name="Zhang W."/>
            <person name="Sun S."/>
            <person name="Liao Y."/>
            <person name="Zhang X."/>
            <person name="Yang L."/>
            <person name="Song C."/>
            <person name="Wang M."/>
            <person name="Shi J."/>
            <person name="Liu G."/>
            <person name="Liu J."/>
            <person name="Zhou H."/>
            <person name="Zhou W."/>
            <person name="Yu Q."/>
            <person name="An N."/>
            <person name="Chen Y."/>
            <person name="Cai Q."/>
            <person name="Wang B."/>
            <person name="Liu B."/>
            <person name="Min J."/>
            <person name="Huang Y."/>
            <person name="Wu H."/>
            <person name="Li Z."/>
            <person name="Zhang Y."/>
            <person name="Yin Y."/>
            <person name="Song W."/>
            <person name="Jiang J."/>
            <person name="Jackson S.A."/>
            <person name="Wing R.A."/>
            <person name="Wang J."/>
            <person name="Chen M."/>
        </authorList>
    </citation>
    <scope>NUCLEOTIDE SEQUENCE [LARGE SCALE GENOMIC DNA]</scope>
    <source>
        <strain evidence="12">cv. IRGC 101232</strain>
    </source>
</reference>